<gene>
    <name evidence="2" type="ORF">AAHA92_09831</name>
</gene>
<dbReference type="AlphaFoldDB" id="A0ABD1HSN0"/>
<feature type="compositionally biased region" description="Low complexity" evidence="1">
    <location>
        <begin position="22"/>
        <end position="31"/>
    </location>
</feature>
<sequence>MKQRLFHRRRCSLSSSVVVTSSTSAEEGTGSARRDDRVGVGKKSAQPAADGCCSVQSAERGCSATNCRRACLDVCAAHSGSSAGSMDELRKLSSLHELAKRAAGGIQVRRISLWGVFEWEPADRGLPESCGFAECNYFTFQN</sequence>
<feature type="region of interest" description="Disordered" evidence="1">
    <location>
        <begin position="22"/>
        <end position="47"/>
    </location>
</feature>
<organism evidence="2 3">
    <name type="scientific">Salvia divinorum</name>
    <name type="common">Maria pastora</name>
    <name type="synonym">Diviner's sage</name>
    <dbReference type="NCBI Taxonomy" id="28513"/>
    <lineage>
        <taxon>Eukaryota</taxon>
        <taxon>Viridiplantae</taxon>
        <taxon>Streptophyta</taxon>
        <taxon>Embryophyta</taxon>
        <taxon>Tracheophyta</taxon>
        <taxon>Spermatophyta</taxon>
        <taxon>Magnoliopsida</taxon>
        <taxon>eudicotyledons</taxon>
        <taxon>Gunneridae</taxon>
        <taxon>Pentapetalae</taxon>
        <taxon>asterids</taxon>
        <taxon>lamiids</taxon>
        <taxon>Lamiales</taxon>
        <taxon>Lamiaceae</taxon>
        <taxon>Nepetoideae</taxon>
        <taxon>Mentheae</taxon>
        <taxon>Salviinae</taxon>
        <taxon>Salvia</taxon>
        <taxon>Salvia subgen. Calosphace</taxon>
    </lineage>
</organism>
<reference evidence="2 3" key="1">
    <citation type="submission" date="2024-06" db="EMBL/GenBank/DDBJ databases">
        <title>A chromosome level genome sequence of Diviner's sage (Salvia divinorum).</title>
        <authorList>
            <person name="Ford S.A."/>
            <person name="Ro D.-K."/>
            <person name="Ness R.W."/>
            <person name="Phillips M.A."/>
        </authorList>
    </citation>
    <scope>NUCLEOTIDE SEQUENCE [LARGE SCALE GENOMIC DNA]</scope>
    <source>
        <strain evidence="2">SAF-2024a</strain>
        <tissue evidence="2">Leaf</tissue>
    </source>
</reference>
<evidence type="ECO:0000256" key="1">
    <source>
        <dbReference type="SAM" id="MobiDB-lite"/>
    </source>
</evidence>
<evidence type="ECO:0000313" key="3">
    <source>
        <dbReference type="Proteomes" id="UP001567538"/>
    </source>
</evidence>
<evidence type="ECO:0000313" key="2">
    <source>
        <dbReference type="EMBL" id="KAL1559495.1"/>
    </source>
</evidence>
<protein>
    <submittedName>
        <fullName evidence="2">Uncharacterized protein</fullName>
    </submittedName>
</protein>
<proteinExistence type="predicted"/>
<comment type="caution">
    <text evidence="2">The sequence shown here is derived from an EMBL/GenBank/DDBJ whole genome shotgun (WGS) entry which is preliminary data.</text>
</comment>
<accession>A0ABD1HSN0</accession>
<name>A0ABD1HSN0_SALDI</name>
<dbReference type="Proteomes" id="UP001567538">
    <property type="component" value="Unassembled WGS sequence"/>
</dbReference>
<keyword evidence="3" id="KW-1185">Reference proteome</keyword>
<dbReference type="EMBL" id="JBEAFC010000004">
    <property type="protein sequence ID" value="KAL1559495.1"/>
    <property type="molecule type" value="Genomic_DNA"/>
</dbReference>